<dbReference type="PANTHER" id="PTHR43046">
    <property type="entry name" value="GDP-MANNOSE MANNOSYL HYDROLASE"/>
    <property type="match status" value="1"/>
</dbReference>
<comment type="cofactor">
    <cofactor evidence="1">
        <name>Mg(2+)</name>
        <dbReference type="ChEBI" id="CHEBI:18420"/>
    </cofactor>
</comment>
<evidence type="ECO:0000313" key="4">
    <source>
        <dbReference type="EMBL" id="GFJ78807.1"/>
    </source>
</evidence>
<protein>
    <recommendedName>
        <fullName evidence="3">Nudix hydrolase domain-containing protein</fullName>
    </recommendedName>
</protein>
<dbReference type="GO" id="GO:0016787">
    <property type="term" value="F:hydrolase activity"/>
    <property type="evidence" value="ECO:0007669"/>
    <property type="project" value="UniProtKB-KW"/>
</dbReference>
<dbReference type="InterPro" id="IPR000086">
    <property type="entry name" value="NUDIX_hydrolase_dom"/>
</dbReference>
<proteinExistence type="predicted"/>
<dbReference type="AlphaFoldDB" id="A0A6V8KAS8"/>
<dbReference type="Pfam" id="PF00293">
    <property type="entry name" value="NUDIX"/>
    <property type="match status" value="1"/>
</dbReference>
<name>A0A6V8KAS8_9ACTN</name>
<keyword evidence="2" id="KW-0378">Hydrolase</keyword>
<keyword evidence="5" id="KW-1185">Reference proteome</keyword>
<accession>A0A6V8KAS8</accession>
<sequence>MDPDEHPADTARREGREELGVEVEARPLFLTATVTGGVGAGHTDVSIWYLVEGDRGWVVPESGEFREARWWTRREVEAAGEVFDPHFRRFLRKLQPPLAG</sequence>
<dbReference type="Proteomes" id="UP000482800">
    <property type="component" value="Unassembled WGS sequence"/>
</dbReference>
<dbReference type="EMBL" id="BLPF01000001">
    <property type="protein sequence ID" value="GFJ78807.1"/>
    <property type="molecule type" value="Genomic_DNA"/>
</dbReference>
<organism evidence="4 5">
    <name type="scientific">Phytohabitans houttuyneae</name>
    <dbReference type="NCBI Taxonomy" id="1076126"/>
    <lineage>
        <taxon>Bacteria</taxon>
        <taxon>Bacillati</taxon>
        <taxon>Actinomycetota</taxon>
        <taxon>Actinomycetes</taxon>
        <taxon>Micromonosporales</taxon>
        <taxon>Micromonosporaceae</taxon>
    </lineage>
</organism>
<dbReference type="SUPFAM" id="SSF55811">
    <property type="entry name" value="Nudix"/>
    <property type="match status" value="1"/>
</dbReference>
<evidence type="ECO:0000256" key="2">
    <source>
        <dbReference type="ARBA" id="ARBA00022801"/>
    </source>
</evidence>
<evidence type="ECO:0000256" key="1">
    <source>
        <dbReference type="ARBA" id="ARBA00001946"/>
    </source>
</evidence>
<comment type="caution">
    <text evidence="4">The sequence shown here is derived from an EMBL/GenBank/DDBJ whole genome shotgun (WGS) entry which is preliminary data.</text>
</comment>
<evidence type="ECO:0000259" key="3">
    <source>
        <dbReference type="PROSITE" id="PS51462"/>
    </source>
</evidence>
<reference evidence="4 5" key="2">
    <citation type="submission" date="2020-03" db="EMBL/GenBank/DDBJ databases">
        <authorList>
            <person name="Ichikawa N."/>
            <person name="Kimura A."/>
            <person name="Kitahashi Y."/>
            <person name="Uohara A."/>
        </authorList>
    </citation>
    <scope>NUCLEOTIDE SEQUENCE [LARGE SCALE GENOMIC DNA]</scope>
    <source>
        <strain evidence="4 5">NBRC 108639</strain>
    </source>
</reference>
<feature type="domain" description="Nudix hydrolase" evidence="3">
    <location>
        <begin position="1"/>
        <end position="95"/>
    </location>
</feature>
<dbReference type="InterPro" id="IPR015797">
    <property type="entry name" value="NUDIX_hydrolase-like_dom_sf"/>
</dbReference>
<reference evidence="4 5" key="1">
    <citation type="submission" date="2020-03" db="EMBL/GenBank/DDBJ databases">
        <title>Whole genome shotgun sequence of Phytohabitans houttuyneae NBRC 108639.</title>
        <authorList>
            <person name="Komaki H."/>
            <person name="Tamura T."/>
        </authorList>
    </citation>
    <scope>NUCLEOTIDE SEQUENCE [LARGE SCALE GENOMIC DNA]</scope>
    <source>
        <strain evidence="4 5">NBRC 108639</strain>
    </source>
</reference>
<dbReference type="PANTHER" id="PTHR43046:SF14">
    <property type="entry name" value="MUTT_NUDIX FAMILY PROTEIN"/>
    <property type="match status" value="1"/>
</dbReference>
<dbReference type="PROSITE" id="PS51462">
    <property type="entry name" value="NUDIX"/>
    <property type="match status" value="1"/>
</dbReference>
<gene>
    <name evidence="4" type="ORF">Phou_029870</name>
</gene>
<dbReference type="Gene3D" id="3.90.79.10">
    <property type="entry name" value="Nucleoside Triphosphate Pyrophosphohydrolase"/>
    <property type="match status" value="1"/>
</dbReference>
<evidence type="ECO:0000313" key="5">
    <source>
        <dbReference type="Proteomes" id="UP000482800"/>
    </source>
</evidence>